<dbReference type="Proteomes" id="UP001589810">
    <property type="component" value="Unassembled WGS sequence"/>
</dbReference>
<name>A0ABV6N1I4_9PSEU</name>
<evidence type="ECO:0000256" key="3">
    <source>
        <dbReference type="RuleBase" id="RU000363"/>
    </source>
</evidence>
<dbReference type="InterPro" id="IPR002347">
    <property type="entry name" value="SDR_fam"/>
</dbReference>
<evidence type="ECO:0000313" key="4">
    <source>
        <dbReference type="EMBL" id="MFC0546269.1"/>
    </source>
</evidence>
<dbReference type="SUPFAM" id="SSF51735">
    <property type="entry name" value="NAD(P)-binding Rossmann-fold domains"/>
    <property type="match status" value="1"/>
</dbReference>
<dbReference type="Pfam" id="PF00106">
    <property type="entry name" value="adh_short"/>
    <property type="match status" value="1"/>
</dbReference>
<sequence>MAILITGCSTGVGRAAAIALARAGLPVWASARAIDTITDLAAEGCRLVELDVSDERSRLTAIDTVGPLDALVNNAGYAQAGPVEEVSLDRLRAQFETNVFGAIRLCQLALPAMRERGRGVIVNVGSAGGLIGVPASAAYDMTKWSLEALSDALRMEVRRFGVRVSLLEPGGVVSAFAATQAATWPETVGPYEKFRANHHERMRRYTRPGAPGMTTPERVAKVVLRAVTARNPKARYKIGPAARVMPLLYRTLPTPLWDAFMTRLFPMT</sequence>
<gene>
    <name evidence="4" type="ORF">ACFFH7_32465</name>
</gene>
<keyword evidence="5" id="KW-1185">Reference proteome</keyword>
<dbReference type="Gene3D" id="3.40.50.720">
    <property type="entry name" value="NAD(P)-binding Rossmann-like Domain"/>
    <property type="match status" value="1"/>
</dbReference>
<organism evidence="4 5">
    <name type="scientific">Kutzneria chonburiensis</name>
    <dbReference type="NCBI Taxonomy" id="1483604"/>
    <lineage>
        <taxon>Bacteria</taxon>
        <taxon>Bacillati</taxon>
        <taxon>Actinomycetota</taxon>
        <taxon>Actinomycetes</taxon>
        <taxon>Pseudonocardiales</taxon>
        <taxon>Pseudonocardiaceae</taxon>
        <taxon>Kutzneria</taxon>
    </lineage>
</organism>
<accession>A0ABV6N1I4</accession>
<evidence type="ECO:0000256" key="1">
    <source>
        <dbReference type="ARBA" id="ARBA00006484"/>
    </source>
</evidence>
<dbReference type="InterPro" id="IPR036291">
    <property type="entry name" value="NAD(P)-bd_dom_sf"/>
</dbReference>
<evidence type="ECO:0000313" key="5">
    <source>
        <dbReference type="Proteomes" id="UP001589810"/>
    </source>
</evidence>
<proteinExistence type="inferred from homology"/>
<dbReference type="CDD" id="cd05374">
    <property type="entry name" value="17beta-HSD-like_SDR_c"/>
    <property type="match status" value="1"/>
</dbReference>
<keyword evidence="2" id="KW-0560">Oxidoreductase</keyword>
<protein>
    <submittedName>
        <fullName evidence="4">SDR family NAD(P)-dependent oxidoreductase</fullName>
    </submittedName>
</protein>
<evidence type="ECO:0000256" key="2">
    <source>
        <dbReference type="ARBA" id="ARBA00023002"/>
    </source>
</evidence>
<dbReference type="RefSeq" id="WP_273936530.1">
    <property type="nucleotide sequence ID" value="NZ_CP097263.1"/>
</dbReference>
<dbReference type="EMBL" id="JBHLUD010000013">
    <property type="protein sequence ID" value="MFC0546269.1"/>
    <property type="molecule type" value="Genomic_DNA"/>
</dbReference>
<dbReference type="PRINTS" id="PR00081">
    <property type="entry name" value="GDHRDH"/>
</dbReference>
<dbReference type="PANTHER" id="PTHR44169">
    <property type="entry name" value="NADPH-DEPENDENT 1-ACYLDIHYDROXYACETONE PHOSPHATE REDUCTASE"/>
    <property type="match status" value="1"/>
</dbReference>
<reference evidence="4 5" key="1">
    <citation type="submission" date="2024-09" db="EMBL/GenBank/DDBJ databases">
        <authorList>
            <person name="Sun Q."/>
            <person name="Mori K."/>
        </authorList>
    </citation>
    <scope>NUCLEOTIDE SEQUENCE [LARGE SCALE GENOMIC DNA]</scope>
    <source>
        <strain evidence="4 5">TBRC 1432</strain>
    </source>
</reference>
<comment type="similarity">
    <text evidence="1 3">Belongs to the short-chain dehydrogenases/reductases (SDR) family.</text>
</comment>
<comment type="caution">
    <text evidence="4">The sequence shown here is derived from an EMBL/GenBank/DDBJ whole genome shotgun (WGS) entry which is preliminary data.</text>
</comment>
<dbReference type="PANTHER" id="PTHR44169:SF6">
    <property type="entry name" value="NADPH-DEPENDENT 1-ACYLDIHYDROXYACETONE PHOSPHATE REDUCTASE"/>
    <property type="match status" value="1"/>
</dbReference>
<dbReference type="PRINTS" id="PR00080">
    <property type="entry name" value="SDRFAMILY"/>
</dbReference>